<dbReference type="OrthoDB" id="3686693at2"/>
<keyword evidence="5" id="KW-0804">Transcription</keyword>
<name>E3J2S2_PSEI1</name>
<evidence type="ECO:0000256" key="3">
    <source>
        <dbReference type="ARBA" id="ARBA00023082"/>
    </source>
</evidence>
<dbReference type="InterPro" id="IPR013324">
    <property type="entry name" value="RNA_pol_sigma_r3/r4-like"/>
</dbReference>
<dbReference type="InParanoid" id="E3J2S2"/>
<accession>E3J2S2</accession>
<dbReference type="HOGENOM" id="CLU_047691_15_4_11"/>
<dbReference type="EMBL" id="CP002299">
    <property type="protein sequence ID" value="ADP81733.1"/>
    <property type="molecule type" value="Genomic_DNA"/>
</dbReference>
<evidence type="ECO:0000313" key="9">
    <source>
        <dbReference type="EMBL" id="ADP81733.1"/>
    </source>
</evidence>
<dbReference type="STRING" id="298654.FraEuI1c_3726"/>
<evidence type="ECO:0000259" key="8">
    <source>
        <dbReference type="Pfam" id="PF08281"/>
    </source>
</evidence>
<keyword evidence="4" id="KW-0238">DNA-binding</keyword>
<dbReference type="Proteomes" id="UP000002484">
    <property type="component" value="Chromosome"/>
</dbReference>
<dbReference type="NCBIfam" id="TIGR02937">
    <property type="entry name" value="sigma70-ECF"/>
    <property type="match status" value="1"/>
</dbReference>
<gene>
    <name evidence="9" type="ordered locus">FraEuI1c_3726</name>
</gene>
<comment type="similarity">
    <text evidence="1">Belongs to the sigma-70 factor family. ECF subfamily.</text>
</comment>
<evidence type="ECO:0000259" key="7">
    <source>
        <dbReference type="Pfam" id="PF04542"/>
    </source>
</evidence>
<evidence type="ECO:0000256" key="6">
    <source>
        <dbReference type="SAM" id="MobiDB-lite"/>
    </source>
</evidence>
<dbReference type="InterPro" id="IPR013249">
    <property type="entry name" value="RNA_pol_sigma70_r4_t2"/>
</dbReference>
<protein>
    <submittedName>
        <fullName evidence="9">RNA polymerase, sigma-24 subunit, ECF subfamily</fullName>
    </submittedName>
</protein>
<feature type="domain" description="RNA polymerase sigma-70 region 2" evidence="7">
    <location>
        <begin position="19"/>
        <end position="78"/>
    </location>
</feature>
<keyword evidence="2" id="KW-0805">Transcription regulation</keyword>
<dbReference type="AlphaFoldDB" id="E3J2S2"/>
<feature type="region of interest" description="Disordered" evidence="6">
    <location>
        <begin position="167"/>
        <end position="206"/>
    </location>
</feature>
<dbReference type="GO" id="GO:0016987">
    <property type="term" value="F:sigma factor activity"/>
    <property type="evidence" value="ECO:0007669"/>
    <property type="project" value="UniProtKB-KW"/>
</dbReference>
<feature type="domain" description="RNA polymerase sigma factor 70 region 4 type 2" evidence="8">
    <location>
        <begin position="112"/>
        <end position="163"/>
    </location>
</feature>
<dbReference type="RefSeq" id="WP_013424851.1">
    <property type="nucleotide sequence ID" value="NC_014666.1"/>
</dbReference>
<proteinExistence type="inferred from homology"/>
<dbReference type="Pfam" id="PF08281">
    <property type="entry name" value="Sigma70_r4_2"/>
    <property type="match status" value="1"/>
</dbReference>
<dbReference type="GO" id="GO:0006352">
    <property type="term" value="P:DNA-templated transcription initiation"/>
    <property type="evidence" value="ECO:0007669"/>
    <property type="project" value="InterPro"/>
</dbReference>
<dbReference type="Pfam" id="PF04542">
    <property type="entry name" value="Sigma70_r2"/>
    <property type="match status" value="1"/>
</dbReference>
<dbReference type="InterPro" id="IPR014325">
    <property type="entry name" value="RNA_pol_sigma-E_actinobac"/>
</dbReference>
<dbReference type="Gene3D" id="1.10.10.10">
    <property type="entry name" value="Winged helix-like DNA-binding domain superfamily/Winged helix DNA-binding domain"/>
    <property type="match status" value="1"/>
</dbReference>
<evidence type="ECO:0000313" key="10">
    <source>
        <dbReference type="Proteomes" id="UP000002484"/>
    </source>
</evidence>
<keyword evidence="3" id="KW-0731">Sigma factor</keyword>
<dbReference type="PANTHER" id="PTHR43133:SF50">
    <property type="entry name" value="ECF RNA POLYMERASE SIGMA FACTOR SIGM"/>
    <property type="match status" value="1"/>
</dbReference>
<reference evidence="9 10" key="1">
    <citation type="submission" date="2010-10" db="EMBL/GenBank/DDBJ databases">
        <title>Complete sequence of Frankia sp. EuI1c.</title>
        <authorList>
            <consortium name="US DOE Joint Genome Institute"/>
            <person name="Lucas S."/>
            <person name="Copeland A."/>
            <person name="Lapidus A."/>
            <person name="Cheng J.-F."/>
            <person name="Bruce D."/>
            <person name="Goodwin L."/>
            <person name="Pitluck S."/>
            <person name="Chertkov O."/>
            <person name="Detter J.C."/>
            <person name="Han C."/>
            <person name="Tapia R."/>
            <person name="Land M."/>
            <person name="Hauser L."/>
            <person name="Jeffries C."/>
            <person name="Kyrpides N."/>
            <person name="Ivanova N."/>
            <person name="Mikhailova N."/>
            <person name="Beauchemin N."/>
            <person name="Sen A."/>
            <person name="Sur S.A."/>
            <person name="Gtari M."/>
            <person name="Wall L."/>
            <person name="Tisa L."/>
            <person name="Woyke T."/>
        </authorList>
    </citation>
    <scope>NUCLEOTIDE SEQUENCE [LARGE SCALE GENOMIC DNA]</scope>
    <source>
        <strain evidence="10">DSM 45817 / CECT 9037 / EuI1c</strain>
    </source>
</reference>
<evidence type="ECO:0000256" key="1">
    <source>
        <dbReference type="ARBA" id="ARBA00010641"/>
    </source>
</evidence>
<dbReference type="Gene3D" id="1.10.1740.10">
    <property type="match status" value="1"/>
</dbReference>
<dbReference type="InterPro" id="IPR014284">
    <property type="entry name" value="RNA_pol_sigma-70_dom"/>
</dbReference>
<dbReference type="eggNOG" id="COG1595">
    <property type="taxonomic scope" value="Bacteria"/>
</dbReference>
<sequence>MHADEEQTFEKFVAAVADRLLMSAILLVGGDRAAAEDLVQGAFERTYLRWSRITDGHQEAYLRRALVNGATSRWRRLRARVIEVPLQDDGPWTLDVAAPAVDHADQLTQRASLIQALATLPPRQRAVVVLRYVDDLPEGDVAAALGCSVGSVRSQASRGLARLRDSEHLRALGRPPRGPDILTNGIRRHQPTPSYAAAPQPEGEQR</sequence>
<dbReference type="SUPFAM" id="SSF88659">
    <property type="entry name" value="Sigma3 and sigma4 domains of RNA polymerase sigma factors"/>
    <property type="match status" value="1"/>
</dbReference>
<organism evidence="9 10">
    <name type="scientific">Pseudofrankia inefficax (strain DSM 45817 / CECT 9037 / DDB 130130 / EuI1c)</name>
    <name type="common">Frankia inefficax</name>
    <dbReference type="NCBI Taxonomy" id="298654"/>
    <lineage>
        <taxon>Bacteria</taxon>
        <taxon>Bacillati</taxon>
        <taxon>Actinomycetota</taxon>
        <taxon>Actinomycetes</taxon>
        <taxon>Frankiales</taxon>
        <taxon>Frankiaceae</taxon>
        <taxon>Pseudofrankia</taxon>
    </lineage>
</organism>
<dbReference type="KEGG" id="fri:FraEuI1c_3726"/>
<dbReference type="CDD" id="cd06171">
    <property type="entry name" value="Sigma70_r4"/>
    <property type="match status" value="1"/>
</dbReference>
<dbReference type="InterPro" id="IPR039425">
    <property type="entry name" value="RNA_pol_sigma-70-like"/>
</dbReference>
<evidence type="ECO:0000256" key="5">
    <source>
        <dbReference type="ARBA" id="ARBA00023163"/>
    </source>
</evidence>
<dbReference type="PANTHER" id="PTHR43133">
    <property type="entry name" value="RNA POLYMERASE ECF-TYPE SIGMA FACTO"/>
    <property type="match status" value="1"/>
</dbReference>
<evidence type="ECO:0000256" key="2">
    <source>
        <dbReference type="ARBA" id="ARBA00023015"/>
    </source>
</evidence>
<evidence type="ECO:0000256" key="4">
    <source>
        <dbReference type="ARBA" id="ARBA00023125"/>
    </source>
</evidence>
<dbReference type="GO" id="GO:0003677">
    <property type="term" value="F:DNA binding"/>
    <property type="evidence" value="ECO:0007669"/>
    <property type="project" value="UniProtKB-KW"/>
</dbReference>
<dbReference type="InterPro" id="IPR007627">
    <property type="entry name" value="RNA_pol_sigma70_r2"/>
</dbReference>
<dbReference type="InterPro" id="IPR036388">
    <property type="entry name" value="WH-like_DNA-bd_sf"/>
</dbReference>
<dbReference type="InterPro" id="IPR013325">
    <property type="entry name" value="RNA_pol_sigma_r2"/>
</dbReference>
<keyword evidence="10" id="KW-1185">Reference proteome</keyword>
<dbReference type="SUPFAM" id="SSF88946">
    <property type="entry name" value="Sigma2 domain of RNA polymerase sigma factors"/>
    <property type="match status" value="1"/>
</dbReference>
<dbReference type="NCBIfam" id="TIGR02983">
    <property type="entry name" value="SigE-fam_strep"/>
    <property type="match status" value="1"/>
</dbReference>